<comment type="caution">
    <text evidence="2">The sequence shown here is derived from an EMBL/GenBank/DDBJ whole genome shotgun (WGS) entry which is preliminary data.</text>
</comment>
<evidence type="ECO:0000313" key="3">
    <source>
        <dbReference type="Proteomes" id="UP000622653"/>
    </source>
</evidence>
<organism evidence="2 3">
    <name type="scientific">Savagea serpentis</name>
    <dbReference type="NCBI Taxonomy" id="2785297"/>
    <lineage>
        <taxon>Bacteria</taxon>
        <taxon>Bacillati</taxon>
        <taxon>Bacillota</taxon>
        <taxon>Bacilli</taxon>
        <taxon>Bacillales</taxon>
        <taxon>Caryophanaceae</taxon>
        <taxon>Savagea</taxon>
    </lineage>
</organism>
<dbReference type="EMBL" id="JADKPV010000001">
    <property type="protein sequence ID" value="MBF4500764.1"/>
    <property type="molecule type" value="Genomic_DNA"/>
</dbReference>
<dbReference type="Proteomes" id="UP000622653">
    <property type="component" value="Unassembled WGS sequence"/>
</dbReference>
<feature type="signal peptide" evidence="1">
    <location>
        <begin position="1"/>
        <end position="17"/>
    </location>
</feature>
<keyword evidence="3" id="KW-1185">Reference proteome</keyword>
<feature type="chain" id="PRO_5038357784" evidence="1">
    <location>
        <begin position="18"/>
        <end position="143"/>
    </location>
</feature>
<dbReference type="PROSITE" id="PS51257">
    <property type="entry name" value="PROKAR_LIPOPROTEIN"/>
    <property type="match status" value="1"/>
</dbReference>
<dbReference type="AlphaFoldDB" id="A0A8J7KL25"/>
<protein>
    <submittedName>
        <fullName evidence="2">Uncharacterized protein</fullName>
    </submittedName>
</protein>
<keyword evidence="1" id="KW-0732">Signal</keyword>
<sequence length="143" mass="16241">MRKLWFSMLVSLLFVLAACNSEVESAPNEQGTLTADLVPELVQTYGLGEGDVLQKAELENGTIHLDVSLAPFGNLSQETLAQTFYSSMSEVFLTYSEGWERFSVHFEELNHTIMLHYAEHMTDSLGKRTFPMTRIEDKMKERS</sequence>
<reference evidence="2" key="1">
    <citation type="submission" date="2020-11" db="EMBL/GenBank/DDBJ databases">
        <title>Multidrug resistant novel bacterium Savagea serpentis sp. nov., isolated from the scats of a vine snake (Ahaetulla nasuta).</title>
        <authorList>
            <person name="Venkata Ramana V."/>
            <person name="Vikas Patil S."/>
            <person name="Yogita Lugani V."/>
        </authorList>
    </citation>
    <scope>NUCLEOTIDE SEQUENCE</scope>
    <source>
        <strain evidence="2">SN6</strain>
    </source>
</reference>
<gene>
    <name evidence="2" type="ORF">IRY55_05240</name>
</gene>
<accession>A0A8J7KL25</accession>
<dbReference type="RefSeq" id="WP_194562186.1">
    <property type="nucleotide sequence ID" value="NZ_JADKPV010000001.1"/>
</dbReference>
<name>A0A8J7KL25_9BACL</name>
<proteinExistence type="predicted"/>
<evidence type="ECO:0000256" key="1">
    <source>
        <dbReference type="SAM" id="SignalP"/>
    </source>
</evidence>
<evidence type="ECO:0000313" key="2">
    <source>
        <dbReference type="EMBL" id="MBF4500764.1"/>
    </source>
</evidence>